<dbReference type="Gene3D" id="2.10.25.10">
    <property type="entry name" value="Laminin"/>
    <property type="match status" value="1"/>
</dbReference>
<proteinExistence type="inferred from homology"/>
<name>A0A8D0FWN5_STROC</name>
<protein>
    <submittedName>
        <fullName evidence="13">Cysteine rich with EGF like domains 2</fullName>
    </submittedName>
</protein>
<accession>A0A8D0FWN5</accession>
<dbReference type="SUPFAM" id="SSF57184">
    <property type="entry name" value="Growth factor receptor domain"/>
    <property type="match status" value="2"/>
</dbReference>
<comment type="subcellular location">
    <subcellularLocation>
        <location evidence="1">Endoplasmic reticulum</location>
    </subcellularLocation>
</comment>
<feature type="compositionally biased region" description="Low complexity" evidence="11">
    <location>
        <begin position="121"/>
        <end position="132"/>
    </location>
</feature>
<dbReference type="InterPro" id="IPR001881">
    <property type="entry name" value="EGF-like_Ca-bd_dom"/>
</dbReference>
<dbReference type="FunFam" id="2.10.25.10:FF:000038">
    <property type="entry name" value="Fibrillin 2"/>
    <property type="match status" value="1"/>
</dbReference>
<dbReference type="Pfam" id="PF11938">
    <property type="entry name" value="DUF3456"/>
    <property type="match status" value="1"/>
</dbReference>
<feature type="domain" description="EGF-like" evidence="12">
    <location>
        <begin position="322"/>
        <end position="364"/>
    </location>
</feature>
<dbReference type="InterPro" id="IPR021852">
    <property type="entry name" value="DUF3456"/>
</dbReference>
<dbReference type="SMART" id="SM00179">
    <property type="entry name" value="EGF_CA"/>
    <property type="match status" value="1"/>
</dbReference>
<dbReference type="PANTHER" id="PTHR24039">
    <property type="entry name" value="FIBRILLIN-RELATED"/>
    <property type="match status" value="1"/>
</dbReference>
<dbReference type="PROSITE" id="PS01248">
    <property type="entry name" value="EGF_LAM_1"/>
    <property type="match status" value="1"/>
</dbReference>
<dbReference type="Ensembl" id="ENSSOCT00000021700.1">
    <property type="protein sequence ID" value="ENSSOCP00000021172.1"/>
    <property type="gene ID" value="ENSSOCG00000015750.1"/>
</dbReference>
<dbReference type="SMART" id="SM00181">
    <property type="entry name" value="EGF"/>
    <property type="match status" value="3"/>
</dbReference>
<dbReference type="PROSITE" id="PS00010">
    <property type="entry name" value="ASX_HYDROXYL"/>
    <property type="match status" value="1"/>
</dbReference>
<dbReference type="AlphaFoldDB" id="A0A8D0FWN5"/>
<keyword evidence="8 10" id="KW-1015">Disulfide bond</keyword>
<dbReference type="InterPro" id="IPR009030">
    <property type="entry name" value="Growth_fac_rcpt_cys_sf"/>
</dbReference>
<evidence type="ECO:0000256" key="11">
    <source>
        <dbReference type="SAM" id="MobiDB-lite"/>
    </source>
</evidence>
<evidence type="ECO:0000256" key="8">
    <source>
        <dbReference type="ARBA" id="ARBA00023157"/>
    </source>
</evidence>
<keyword evidence="7" id="KW-0106">Calcium</keyword>
<keyword evidence="14" id="KW-1185">Reference proteome</keyword>
<feature type="domain" description="EGF-like" evidence="12">
    <location>
        <begin position="427"/>
        <end position="466"/>
    </location>
</feature>
<evidence type="ECO:0000259" key="12">
    <source>
        <dbReference type="PROSITE" id="PS50026"/>
    </source>
</evidence>
<evidence type="ECO:0000256" key="4">
    <source>
        <dbReference type="ARBA" id="ARBA00022729"/>
    </source>
</evidence>
<feature type="region of interest" description="Disordered" evidence="11">
    <location>
        <begin position="75"/>
        <end position="176"/>
    </location>
</feature>
<evidence type="ECO:0000256" key="1">
    <source>
        <dbReference type="ARBA" id="ARBA00004240"/>
    </source>
</evidence>
<dbReference type="Proteomes" id="UP000694551">
    <property type="component" value="Unplaced"/>
</dbReference>
<dbReference type="PROSITE" id="PS50026">
    <property type="entry name" value="EGF_3"/>
    <property type="match status" value="2"/>
</dbReference>
<evidence type="ECO:0000256" key="7">
    <source>
        <dbReference type="ARBA" id="ARBA00022837"/>
    </source>
</evidence>
<organism evidence="13 14">
    <name type="scientific">Strix occidentalis caurina</name>
    <name type="common">northern spotted owl</name>
    <dbReference type="NCBI Taxonomy" id="311401"/>
    <lineage>
        <taxon>Eukaryota</taxon>
        <taxon>Metazoa</taxon>
        <taxon>Chordata</taxon>
        <taxon>Craniata</taxon>
        <taxon>Vertebrata</taxon>
        <taxon>Euteleostomi</taxon>
        <taxon>Archelosauria</taxon>
        <taxon>Archosauria</taxon>
        <taxon>Dinosauria</taxon>
        <taxon>Saurischia</taxon>
        <taxon>Theropoda</taxon>
        <taxon>Coelurosauria</taxon>
        <taxon>Aves</taxon>
        <taxon>Neognathae</taxon>
        <taxon>Neoaves</taxon>
        <taxon>Telluraves</taxon>
        <taxon>Strigiformes</taxon>
        <taxon>Strigidae</taxon>
        <taxon>Strix</taxon>
    </lineage>
</organism>
<evidence type="ECO:0000256" key="2">
    <source>
        <dbReference type="ARBA" id="ARBA00005897"/>
    </source>
</evidence>
<evidence type="ECO:0000313" key="14">
    <source>
        <dbReference type="Proteomes" id="UP000694551"/>
    </source>
</evidence>
<keyword evidence="3 10" id="KW-0245">EGF-like domain</keyword>
<dbReference type="InterPro" id="IPR002049">
    <property type="entry name" value="LE_dom"/>
</dbReference>
<evidence type="ECO:0000313" key="13">
    <source>
        <dbReference type="Ensembl" id="ENSSOCP00000021172.1"/>
    </source>
</evidence>
<dbReference type="PROSITE" id="PS01187">
    <property type="entry name" value="EGF_CA"/>
    <property type="match status" value="1"/>
</dbReference>
<keyword evidence="5" id="KW-0677">Repeat</keyword>
<dbReference type="CDD" id="cd00064">
    <property type="entry name" value="FU"/>
    <property type="match status" value="1"/>
</dbReference>
<feature type="region of interest" description="Disordered" evidence="11">
    <location>
        <begin position="217"/>
        <end position="242"/>
    </location>
</feature>
<evidence type="ECO:0000256" key="3">
    <source>
        <dbReference type="ARBA" id="ARBA00022536"/>
    </source>
</evidence>
<evidence type="ECO:0000256" key="5">
    <source>
        <dbReference type="ARBA" id="ARBA00022737"/>
    </source>
</evidence>
<dbReference type="InterPro" id="IPR049883">
    <property type="entry name" value="NOTCH1_EGF-like"/>
</dbReference>
<dbReference type="Pfam" id="PF07645">
    <property type="entry name" value="EGF_CA"/>
    <property type="match status" value="1"/>
</dbReference>
<dbReference type="InterPro" id="IPR018097">
    <property type="entry name" value="EGF_Ca-bd_CS"/>
</dbReference>
<dbReference type="PROSITE" id="PS00022">
    <property type="entry name" value="EGF_1"/>
    <property type="match status" value="1"/>
</dbReference>
<dbReference type="InterPro" id="IPR006212">
    <property type="entry name" value="Furin_repeat"/>
</dbReference>
<evidence type="ECO:0000256" key="9">
    <source>
        <dbReference type="ARBA" id="ARBA00023180"/>
    </source>
</evidence>
<reference evidence="13" key="1">
    <citation type="submission" date="2025-08" db="UniProtKB">
        <authorList>
            <consortium name="Ensembl"/>
        </authorList>
    </citation>
    <scope>IDENTIFICATION</scope>
</reference>
<dbReference type="CDD" id="cd00054">
    <property type="entry name" value="EGF_CA"/>
    <property type="match status" value="1"/>
</dbReference>
<comment type="similarity">
    <text evidence="2">Belongs to the CRELD family.</text>
</comment>
<feature type="region of interest" description="Disordered" evidence="11">
    <location>
        <begin position="1"/>
        <end position="60"/>
    </location>
</feature>
<dbReference type="GO" id="GO:0005509">
    <property type="term" value="F:calcium ion binding"/>
    <property type="evidence" value="ECO:0007669"/>
    <property type="project" value="InterPro"/>
</dbReference>
<dbReference type="PANTHER" id="PTHR24039:SF28">
    <property type="entry name" value="EGF-LIKE DOMAIN-CONTAINING PROTEIN"/>
    <property type="match status" value="1"/>
</dbReference>
<feature type="compositionally biased region" description="Gly residues" evidence="11">
    <location>
        <begin position="109"/>
        <end position="120"/>
    </location>
</feature>
<feature type="compositionally biased region" description="Basic residues" evidence="11">
    <location>
        <begin position="37"/>
        <end position="47"/>
    </location>
</feature>
<comment type="caution">
    <text evidence="10">Lacks conserved residue(s) required for the propagation of feature annotation.</text>
</comment>
<dbReference type="InterPro" id="IPR000152">
    <property type="entry name" value="EGF-type_Asp/Asn_hydroxyl_site"/>
</dbReference>
<feature type="compositionally biased region" description="Low complexity" evidence="11">
    <location>
        <begin position="7"/>
        <end position="18"/>
    </location>
</feature>
<keyword evidence="6" id="KW-0256">Endoplasmic reticulum</keyword>
<keyword evidence="4" id="KW-0732">Signal</keyword>
<sequence>MAGGAGRARCARPAPLSLRRARCRGWGGPAPSPRGSPRPRHVPRPRVSHGPGAAGRGALRCPVAAATRPGRWRTAAPGVLHLPGHRGQVQPGGRWGRGAAGRPAAAGGLAVGQGAAGGGFPARSRPRGPAGRPEARWQRRRPLRAHRSEGQPPVSGPVRDGGRGAAPGPLESRRHCPARCGAAAPRAARLSAPQLLKPLGQTVGALPPGAPVLTASSEAGTRQQVAPGFGNTDTAKKNFGGGNTAWEEKTLSKYESSEIRLVEIIENLCDSSNFECNNMVEEHEERIEKWWFKLKKKYPDLFKWFCIETIEVCCPDGTYGPDCLACRGGSERPCHGNGHCDGDGTRGGDGSCSCNKEYTGDFCLDCSNGYFSTLRNETHSVCTACHTACKTCTGSSNKDCQDCKEGWIKNEESACKWTLSFPILSLDIDECNLPEKVCMKENQDCVNTSGSYKCVCSEGFEEKDGTCVQTVKTGKCLSNNRFF</sequence>
<evidence type="ECO:0000256" key="10">
    <source>
        <dbReference type="PROSITE-ProRule" id="PRU00076"/>
    </source>
</evidence>
<keyword evidence="9" id="KW-0325">Glycoprotein</keyword>
<dbReference type="GO" id="GO:0005783">
    <property type="term" value="C:endoplasmic reticulum"/>
    <property type="evidence" value="ECO:0007669"/>
    <property type="project" value="UniProtKB-SubCell"/>
</dbReference>
<dbReference type="SMART" id="SM00261">
    <property type="entry name" value="FU"/>
    <property type="match status" value="1"/>
</dbReference>
<feature type="disulfide bond" evidence="10">
    <location>
        <begin position="354"/>
        <end position="363"/>
    </location>
</feature>
<evidence type="ECO:0000256" key="6">
    <source>
        <dbReference type="ARBA" id="ARBA00022824"/>
    </source>
</evidence>
<reference evidence="13" key="2">
    <citation type="submission" date="2025-09" db="UniProtKB">
        <authorList>
            <consortium name="Ensembl"/>
        </authorList>
    </citation>
    <scope>IDENTIFICATION</scope>
</reference>
<dbReference type="InterPro" id="IPR000742">
    <property type="entry name" value="EGF"/>
</dbReference>